<dbReference type="PROSITE" id="PS51192">
    <property type="entry name" value="HELICASE_ATP_BIND_1"/>
    <property type="match status" value="1"/>
</dbReference>
<dbReference type="InterPro" id="IPR011709">
    <property type="entry name" value="DEAD-box_helicase_OB_fold"/>
</dbReference>
<feature type="region of interest" description="Disordered" evidence="7">
    <location>
        <begin position="1"/>
        <end position="108"/>
    </location>
</feature>
<dbReference type="Pfam" id="PF07717">
    <property type="entry name" value="OB_NTP_bind"/>
    <property type="match status" value="1"/>
</dbReference>
<evidence type="ECO:0000313" key="10">
    <source>
        <dbReference type="EMBL" id="GJN94547.1"/>
    </source>
</evidence>
<dbReference type="InterPro" id="IPR048333">
    <property type="entry name" value="HA2_WH"/>
</dbReference>
<dbReference type="GO" id="GO:0003725">
    <property type="term" value="F:double-stranded RNA binding"/>
    <property type="evidence" value="ECO:0007669"/>
    <property type="project" value="TreeGrafter"/>
</dbReference>
<dbReference type="GO" id="GO:0005524">
    <property type="term" value="F:ATP binding"/>
    <property type="evidence" value="ECO:0007669"/>
    <property type="project" value="UniProtKB-KW"/>
</dbReference>
<evidence type="ECO:0000256" key="2">
    <source>
        <dbReference type="ARBA" id="ARBA00022741"/>
    </source>
</evidence>
<dbReference type="CDD" id="cd18791">
    <property type="entry name" value="SF2_C_RHA"/>
    <property type="match status" value="1"/>
</dbReference>
<organism evidence="10 11">
    <name type="scientific">Rhodotorula paludigena</name>
    <dbReference type="NCBI Taxonomy" id="86838"/>
    <lineage>
        <taxon>Eukaryota</taxon>
        <taxon>Fungi</taxon>
        <taxon>Dikarya</taxon>
        <taxon>Basidiomycota</taxon>
        <taxon>Pucciniomycotina</taxon>
        <taxon>Microbotryomycetes</taxon>
        <taxon>Sporidiobolales</taxon>
        <taxon>Sporidiobolaceae</taxon>
        <taxon>Rhodotorula</taxon>
    </lineage>
</organism>
<dbReference type="SMART" id="SM00487">
    <property type="entry name" value="DEXDc"/>
    <property type="match status" value="1"/>
</dbReference>
<feature type="compositionally biased region" description="Low complexity" evidence="7">
    <location>
        <begin position="289"/>
        <end position="303"/>
    </location>
</feature>
<feature type="compositionally biased region" description="Low complexity" evidence="7">
    <location>
        <begin position="74"/>
        <end position="94"/>
    </location>
</feature>
<evidence type="ECO:0000256" key="5">
    <source>
        <dbReference type="ARBA" id="ARBA00022840"/>
    </source>
</evidence>
<feature type="domain" description="Helicase C-terminal" evidence="9">
    <location>
        <begin position="366"/>
        <end position="546"/>
    </location>
</feature>
<dbReference type="GO" id="GO:0045943">
    <property type="term" value="P:positive regulation of transcription by RNA polymerase I"/>
    <property type="evidence" value="ECO:0007669"/>
    <property type="project" value="TreeGrafter"/>
</dbReference>
<evidence type="ECO:0000256" key="4">
    <source>
        <dbReference type="ARBA" id="ARBA00022806"/>
    </source>
</evidence>
<dbReference type="EMBL" id="BQKY01000017">
    <property type="protein sequence ID" value="GJN94547.1"/>
    <property type="molecule type" value="Genomic_DNA"/>
</dbReference>
<keyword evidence="5" id="KW-0067">ATP-binding</keyword>
<evidence type="ECO:0000256" key="6">
    <source>
        <dbReference type="ARBA" id="ARBA00047984"/>
    </source>
</evidence>
<reference evidence="10 11" key="1">
    <citation type="submission" date="2021-12" db="EMBL/GenBank/DDBJ databases">
        <title>High titer production of polyol ester of fatty acids by Rhodotorula paludigena BS15 towards product separation-free biomass refinery.</title>
        <authorList>
            <person name="Mano J."/>
            <person name="Ono H."/>
            <person name="Tanaka T."/>
            <person name="Naito K."/>
            <person name="Sushida H."/>
            <person name="Ike M."/>
            <person name="Tokuyasu K."/>
            <person name="Kitaoka M."/>
        </authorList>
    </citation>
    <scope>NUCLEOTIDE SEQUENCE [LARGE SCALE GENOMIC DNA]</scope>
    <source>
        <strain evidence="10 11">BS15</strain>
    </source>
</reference>
<dbReference type="PANTHER" id="PTHR18934:SF118">
    <property type="entry name" value="ATP-DEPENDENT RNA HELICASE DHX33"/>
    <property type="match status" value="1"/>
</dbReference>
<evidence type="ECO:0000313" key="11">
    <source>
        <dbReference type="Proteomes" id="UP001342314"/>
    </source>
</evidence>
<comment type="catalytic activity">
    <reaction evidence="6">
        <text>ATP + H2O = ADP + phosphate + H(+)</text>
        <dbReference type="Rhea" id="RHEA:13065"/>
        <dbReference type="ChEBI" id="CHEBI:15377"/>
        <dbReference type="ChEBI" id="CHEBI:15378"/>
        <dbReference type="ChEBI" id="CHEBI:30616"/>
        <dbReference type="ChEBI" id="CHEBI:43474"/>
        <dbReference type="ChEBI" id="CHEBI:456216"/>
        <dbReference type="EC" id="3.6.4.13"/>
    </reaction>
</comment>
<dbReference type="FunFam" id="3.40.50.300:FF:000145">
    <property type="entry name" value="probable ATP-dependent RNA helicase DHX40"/>
    <property type="match status" value="1"/>
</dbReference>
<dbReference type="Pfam" id="PF21010">
    <property type="entry name" value="HA2_C"/>
    <property type="match status" value="1"/>
</dbReference>
<dbReference type="PANTHER" id="PTHR18934">
    <property type="entry name" value="ATP-DEPENDENT RNA HELICASE"/>
    <property type="match status" value="1"/>
</dbReference>
<proteinExistence type="predicted"/>
<dbReference type="GO" id="GO:0003724">
    <property type="term" value="F:RNA helicase activity"/>
    <property type="evidence" value="ECO:0007669"/>
    <property type="project" value="UniProtKB-EC"/>
</dbReference>
<dbReference type="GO" id="GO:0005730">
    <property type="term" value="C:nucleolus"/>
    <property type="evidence" value="ECO:0007669"/>
    <property type="project" value="TreeGrafter"/>
</dbReference>
<feature type="compositionally biased region" description="Pro residues" evidence="7">
    <location>
        <begin position="19"/>
        <end position="33"/>
    </location>
</feature>
<keyword evidence="11" id="KW-1185">Reference proteome</keyword>
<feature type="domain" description="Helicase ATP-binding" evidence="8">
    <location>
        <begin position="135"/>
        <end position="341"/>
    </location>
</feature>
<feature type="region of interest" description="Disordered" evidence="7">
    <location>
        <begin position="277"/>
        <end position="308"/>
    </location>
</feature>
<sequence>MPVRTRFDSEEPQEAPASAPAPPAPVPSAPSPSPAKRTASAQPSPPAPAHNGASPKKRKVVEFDHEAEQEAAQRRAAGPGQNGANGANGVNGAQHGTLKGKRWTKEDKQRAKEEALRLLPGRKALPVWGGKDAILEGVQKNDTVIVLADTGSGKTTQIPQFLVRSSIPCDAPRIVCTQPRRVAATSLAKRVSDEMGTQLGGLVGYTVRFDDRSSRATRLKYATDGALLAEMLADRDLDKYDVVVLDEAHERSLRTDMLMGFLKDIQQRRKDKVRAFQADKGKGKARPSAQNGEAAAANGANGDKAADSRDPTELKIVVMSATIDAKRFSDFFNNAPVLYVQGRQHKVAMHYATEPQPDFCDAALKTVFQIHNKLPPGDILVFLPGQDEIDSLAASINAYLPDLEKTKPNLGTLLVTPLYAKLPPTDQAKAFAPTPPNTRKVILSTNIAETSVTIPGVRFVVDSGLAKEKRYHAGTGIDSLVTESISQSSAKQRAGRAGREADGYCFRLYTEASFNALEKRSQPEIQRVSLTFALLHLLANGQDDVFKFHYMDRPDKDAIIYAMMTLHGLDALDGKGRITAVGRKMANLPLDPVFARVVLASFAEGCPREMLDLVALLGSKDQLLSVPSAVRDQATAARQKFVHRSGDHLMLLNMLRAYEELDGKDERKAWCRENFVSHKAMLAVLDARKQLRERVERLQLGDWEATAGDEPEPILNALIGGLFANTALRQEDGTYRHTLTKQPVAIHPASTLHNKKIPAIVYDELVLTTRTYARTVSAIEPTQIRAKAPAMFAKSLQ</sequence>
<dbReference type="InterPro" id="IPR011545">
    <property type="entry name" value="DEAD/DEAH_box_helicase_dom"/>
</dbReference>
<dbReference type="Gene3D" id="1.20.120.1080">
    <property type="match status" value="1"/>
</dbReference>
<dbReference type="EC" id="3.6.4.13" evidence="1"/>
<dbReference type="AlphaFoldDB" id="A0AAV5GYD7"/>
<dbReference type="SMART" id="SM00490">
    <property type="entry name" value="HELICc"/>
    <property type="match status" value="1"/>
</dbReference>
<dbReference type="InterPro" id="IPR014001">
    <property type="entry name" value="Helicase_ATP-bd"/>
</dbReference>
<keyword evidence="4" id="KW-0347">Helicase</keyword>
<keyword evidence="3" id="KW-0378">Hydrolase</keyword>
<evidence type="ECO:0000259" key="9">
    <source>
        <dbReference type="PROSITE" id="PS51194"/>
    </source>
</evidence>
<keyword evidence="2" id="KW-0547">Nucleotide-binding</keyword>
<evidence type="ECO:0000259" key="8">
    <source>
        <dbReference type="PROSITE" id="PS51192"/>
    </source>
</evidence>
<dbReference type="Proteomes" id="UP001342314">
    <property type="component" value="Unassembled WGS sequence"/>
</dbReference>
<dbReference type="Pfam" id="PF00271">
    <property type="entry name" value="Helicase_C"/>
    <property type="match status" value="1"/>
</dbReference>
<comment type="caution">
    <text evidence="10">The sequence shown here is derived from an EMBL/GenBank/DDBJ whole genome shotgun (WGS) entry which is preliminary data.</text>
</comment>
<dbReference type="SMART" id="SM00847">
    <property type="entry name" value="HA2"/>
    <property type="match status" value="1"/>
</dbReference>
<evidence type="ECO:0000256" key="7">
    <source>
        <dbReference type="SAM" id="MobiDB-lite"/>
    </source>
</evidence>
<dbReference type="Pfam" id="PF04408">
    <property type="entry name" value="WHD_HA2"/>
    <property type="match status" value="1"/>
</dbReference>
<dbReference type="Gene3D" id="3.40.50.300">
    <property type="entry name" value="P-loop containing nucleotide triphosphate hydrolases"/>
    <property type="match status" value="2"/>
</dbReference>
<feature type="compositionally biased region" description="Basic and acidic residues" evidence="7">
    <location>
        <begin position="60"/>
        <end position="73"/>
    </location>
</feature>
<gene>
    <name evidence="10" type="ORF">Rhopal_007630-T1</name>
</gene>
<dbReference type="InterPro" id="IPR027417">
    <property type="entry name" value="P-loop_NTPase"/>
</dbReference>
<accession>A0AAV5GYD7</accession>
<protein>
    <recommendedName>
        <fullName evidence="1">RNA helicase</fullName>
        <ecNumber evidence="1">3.6.4.13</ecNumber>
    </recommendedName>
</protein>
<dbReference type="SUPFAM" id="SSF52540">
    <property type="entry name" value="P-loop containing nucleoside triphosphate hydrolases"/>
    <property type="match status" value="1"/>
</dbReference>
<evidence type="ECO:0000256" key="1">
    <source>
        <dbReference type="ARBA" id="ARBA00012552"/>
    </source>
</evidence>
<evidence type="ECO:0000256" key="3">
    <source>
        <dbReference type="ARBA" id="ARBA00022801"/>
    </source>
</evidence>
<dbReference type="Pfam" id="PF00270">
    <property type="entry name" value="DEAD"/>
    <property type="match status" value="1"/>
</dbReference>
<dbReference type="GO" id="GO:0016787">
    <property type="term" value="F:hydrolase activity"/>
    <property type="evidence" value="ECO:0007669"/>
    <property type="project" value="UniProtKB-KW"/>
</dbReference>
<dbReference type="InterPro" id="IPR001650">
    <property type="entry name" value="Helicase_C-like"/>
</dbReference>
<dbReference type="PROSITE" id="PS51194">
    <property type="entry name" value="HELICASE_CTER"/>
    <property type="match status" value="1"/>
</dbReference>
<dbReference type="InterPro" id="IPR007502">
    <property type="entry name" value="Helicase-assoc_dom"/>
</dbReference>
<name>A0AAV5GYD7_9BASI</name>